<dbReference type="Proteomes" id="UP000799770">
    <property type="component" value="Unassembled WGS sequence"/>
</dbReference>
<sequence length="244" mass="27675">MEFFHLLLAALAAISILACPSPSDYPNQTGVPDSGWMGFGWKLWEDALGPAGEASGHTIKFQEYDTGDNKDHRCYKDDLSWNDAIPADALQLSTHEIVFNQHARRTRHGPRARTPAQRLGRGRQRRNGLRKHPRLRKAKSDEEAKQGIIEKACTDYGFAEEIGFSTNQLMKMPTTIPTRNGPSYDHLSIMQYGSDAYARYYKQCSRDKDLTKCPLLGVHADGTKYYIEWNERPSSQDVARIKEL</sequence>
<protein>
    <submittedName>
        <fullName evidence="3">Uncharacterized protein</fullName>
    </submittedName>
</protein>
<dbReference type="AlphaFoldDB" id="A0A6A5YN93"/>
<dbReference type="EMBL" id="ML977348">
    <property type="protein sequence ID" value="KAF2108403.1"/>
    <property type="molecule type" value="Genomic_DNA"/>
</dbReference>
<organism evidence="3 4">
    <name type="scientific">Lophiotrema nucula</name>
    <dbReference type="NCBI Taxonomy" id="690887"/>
    <lineage>
        <taxon>Eukaryota</taxon>
        <taxon>Fungi</taxon>
        <taxon>Dikarya</taxon>
        <taxon>Ascomycota</taxon>
        <taxon>Pezizomycotina</taxon>
        <taxon>Dothideomycetes</taxon>
        <taxon>Pleosporomycetidae</taxon>
        <taxon>Pleosporales</taxon>
        <taxon>Lophiotremataceae</taxon>
        <taxon>Lophiotrema</taxon>
    </lineage>
</organism>
<reference evidence="3" key="1">
    <citation type="journal article" date="2020" name="Stud. Mycol.">
        <title>101 Dothideomycetes genomes: a test case for predicting lifestyles and emergence of pathogens.</title>
        <authorList>
            <person name="Haridas S."/>
            <person name="Albert R."/>
            <person name="Binder M."/>
            <person name="Bloem J."/>
            <person name="Labutti K."/>
            <person name="Salamov A."/>
            <person name="Andreopoulos B."/>
            <person name="Baker S."/>
            <person name="Barry K."/>
            <person name="Bills G."/>
            <person name="Bluhm B."/>
            <person name="Cannon C."/>
            <person name="Castanera R."/>
            <person name="Culley D."/>
            <person name="Daum C."/>
            <person name="Ezra D."/>
            <person name="Gonzalez J."/>
            <person name="Henrissat B."/>
            <person name="Kuo A."/>
            <person name="Liang C."/>
            <person name="Lipzen A."/>
            <person name="Lutzoni F."/>
            <person name="Magnuson J."/>
            <person name="Mondo S."/>
            <person name="Nolan M."/>
            <person name="Ohm R."/>
            <person name="Pangilinan J."/>
            <person name="Park H.-J."/>
            <person name="Ramirez L."/>
            <person name="Alfaro M."/>
            <person name="Sun H."/>
            <person name="Tritt A."/>
            <person name="Yoshinaga Y."/>
            <person name="Zwiers L.-H."/>
            <person name="Turgeon B."/>
            <person name="Goodwin S."/>
            <person name="Spatafora J."/>
            <person name="Crous P."/>
            <person name="Grigoriev I."/>
        </authorList>
    </citation>
    <scope>NUCLEOTIDE SEQUENCE</scope>
    <source>
        <strain evidence="3">CBS 627.86</strain>
    </source>
</reference>
<keyword evidence="2" id="KW-0732">Signal</keyword>
<evidence type="ECO:0000256" key="1">
    <source>
        <dbReference type="SAM" id="MobiDB-lite"/>
    </source>
</evidence>
<evidence type="ECO:0000313" key="3">
    <source>
        <dbReference type="EMBL" id="KAF2108403.1"/>
    </source>
</evidence>
<name>A0A6A5YN93_9PLEO</name>
<feature type="compositionally biased region" description="Basic residues" evidence="1">
    <location>
        <begin position="120"/>
        <end position="137"/>
    </location>
</feature>
<accession>A0A6A5YN93</accession>
<proteinExistence type="predicted"/>
<gene>
    <name evidence="3" type="ORF">BDV96DRAFT_671428</name>
</gene>
<feature type="compositionally biased region" description="Basic residues" evidence="1">
    <location>
        <begin position="102"/>
        <end position="111"/>
    </location>
</feature>
<feature type="chain" id="PRO_5025335388" evidence="2">
    <location>
        <begin position="19"/>
        <end position="244"/>
    </location>
</feature>
<feature type="signal peptide" evidence="2">
    <location>
        <begin position="1"/>
        <end position="18"/>
    </location>
</feature>
<feature type="region of interest" description="Disordered" evidence="1">
    <location>
        <begin position="102"/>
        <end position="144"/>
    </location>
</feature>
<evidence type="ECO:0000313" key="4">
    <source>
        <dbReference type="Proteomes" id="UP000799770"/>
    </source>
</evidence>
<keyword evidence="4" id="KW-1185">Reference proteome</keyword>
<evidence type="ECO:0000256" key="2">
    <source>
        <dbReference type="SAM" id="SignalP"/>
    </source>
</evidence>